<dbReference type="InterPro" id="IPR013320">
    <property type="entry name" value="ConA-like_dom_sf"/>
</dbReference>
<evidence type="ECO:0000256" key="1">
    <source>
        <dbReference type="SAM" id="Phobius"/>
    </source>
</evidence>
<dbReference type="Pfam" id="PF13385">
    <property type="entry name" value="Laminin_G_3"/>
    <property type="match status" value="1"/>
</dbReference>
<name>A0A6C0R906_9BACT</name>
<dbReference type="SUPFAM" id="SSF49899">
    <property type="entry name" value="Concanavalin A-like lectins/glucanases"/>
    <property type="match status" value="1"/>
</dbReference>
<reference evidence="2 3" key="1">
    <citation type="submission" date="2020-02" db="EMBL/GenBank/DDBJ databases">
        <title>Genome sequencing for Draconibacterium sp. strain M1.</title>
        <authorList>
            <person name="Park S.-J."/>
        </authorList>
    </citation>
    <scope>NUCLEOTIDE SEQUENCE [LARGE SCALE GENOMIC DNA]</scope>
    <source>
        <strain evidence="2 3">M1</strain>
    </source>
</reference>
<evidence type="ECO:0000313" key="3">
    <source>
        <dbReference type="Proteomes" id="UP000474630"/>
    </source>
</evidence>
<dbReference type="GO" id="GO:0004553">
    <property type="term" value="F:hydrolase activity, hydrolyzing O-glycosyl compounds"/>
    <property type="evidence" value="ECO:0007669"/>
    <property type="project" value="UniProtKB-ARBA"/>
</dbReference>
<dbReference type="PANTHER" id="PTHR35807:SF1">
    <property type="entry name" value="TRANSCRIPTIONAL REGULATOR REDD"/>
    <property type="match status" value="1"/>
</dbReference>
<dbReference type="KEGG" id="drc:G0Q07_00675"/>
<evidence type="ECO:0000313" key="2">
    <source>
        <dbReference type="EMBL" id="QIA06336.1"/>
    </source>
</evidence>
<organism evidence="2 3">
    <name type="scientific">Draconibacterium halophilum</name>
    <dbReference type="NCBI Taxonomy" id="2706887"/>
    <lineage>
        <taxon>Bacteria</taxon>
        <taxon>Pseudomonadati</taxon>
        <taxon>Bacteroidota</taxon>
        <taxon>Bacteroidia</taxon>
        <taxon>Marinilabiliales</taxon>
        <taxon>Prolixibacteraceae</taxon>
        <taxon>Draconibacterium</taxon>
    </lineage>
</organism>
<dbReference type="EMBL" id="CP048409">
    <property type="protein sequence ID" value="QIA06336.1"/>
    <property type="molecule type" value="Genomic_DNA"/>
</dbReference>
<gene>
    <name evidence="2" type="ORF">G0Q07_00675</name>
</gene>
<dbReference type="RefSeq" id="WP_163344269.1">
    <property type="nucleotide sequence ID" value="NZ_CP048409.1"/>
</dbReference>
<sequence length="825" mass="94359">MLFTGLAFCLQSYANDFADNSFLIGQLTPAEFRNNRLLDFIKDNNWTGIELTVDSDTKGINLKDSRIPFSAILEKIELLLQEEESKVIPVFINFSGNAHVLDSVINTSSLSDQIFYLPQGERWPSLEYLVQANRRVIFFVEGELQNESRILHETSNYALEIGASQITPNSAILKQESNINKELFNIRNFDRLPTGVSTSLVNRNLYPEYINFLLESWTKYGKKPNFIFVENSIYNFGFIIEQLNSFEAVKGQVRTVGKNFERVFWKNAETLITGGKFSFPIRGGEEMILTPFVPGFSLKPSQLTITAEMVKPEQYSILATPLDLNRSLVASFHFDNELLDVVNPERTFDGNGYTFSQDIDQGAVLRLPENSNVNLGHPELYGLPNSSFTISCFVKFIDILEFGDNAILGNDEQGYRRGLHLVLRSGHPYFGLWANDFMSEELLESNKWYHLTWRYILETGQQAIFVNGQYVGGSDGHPPYSGTNDIFIGSALSGGASLRGYIDNLHIWNRPLGYEEINRLALDEEISYESKETSSALLSTKTIVIILISIAFVFLVFIFVLLRKITARKQSILVNKPDTPTKNQIQLFGEFKAINNKNEDVSDLFTPKVRELFIYTLIQSLKNGIGAPIPDINETLWHGIEPKKIANNRAVTLNKLRKILAHFNKVEITSQNGYLHLNLSEDFFCDYVEAYNLCKIPEGMSRQQLQLFFHLVKKGRLLKGADWPWLDEIRGFTGNQVIDNLLKLASDYKKENKPKEVEKVSQRILDYDDLNEEALYLQIWALQKANNLHLAKFNFESFCSKYEKTMGESFSMKFKEFTHYYSNQL</sequence>
<dbReference type="PANTHER" id="PTHR35807">
    <property type="entry name" value="TRANSCRIPTIONAL REGULATOR REDD-RELATED"/>
    <property type="match status" value="1"/>
</dbReference>
<dbReference type="GO" id="GO:0003677">
    <property type="term" value="F:DNA binding"/>
    <property type="evidence" value="ECO:0007669"/>
    <property type="project" value="TreeGrafter"/>
</dbReference>
<dbReference type="GO" id="GO:0005975">
    <property type="term" value="P:carbohydrate metabolic process"/>
    <property type="evidence" value="ECO:0007669"/>
    <property type="project" value="UniProtKB-ARBA"/>
</dbReference>
<dbReference type="AlphaFoldDB" id="A0A6C0R906"/>
<dbReference type="Pfam" id="PF26178">
    <property type="entry name" value="PI-PLC_cat"/>
    <property type="match status" value="1"/>
</dbReference>
<evidence type="ECO:0008006" key="4">
    <source>
        <dbReference type="Google" id="ProtNLM"/>
    </source>
</evidence>
<proteinExistence type="predicted"/>
<keyword evidence="1" id="KW-0472">Membrane</keyword>
<accession>A0A6C0R906</accession>
<dbReference type="Proteomes" id="UP000474630">
    <property type="component" value="Chromosome"/>
</dbReference>
<dbReference type="InterPro" id="IPR051677">
    <property type="entry name" value="AfsR-DnrI-RedD_regulator"/>
</dbReference>
<keyword evidence="1" id="KW-0812">Transmembrane</keyword>
<protein>
    <recommendedName>
        <fullName evidence="4">Concanavalin A-like lectin/glucanase superfamily protein</fullName>
    </recommendedName>
</protein>
<dbReference type="GO" id="GO:0006355">
    <property type="term" value="P:regulation of DNA-templated transcription"/>
    <property type="evidence" value="ECO:0007669"/>
    <property type="project" value="TreeGrafter"/>
</dbReference>
<dbReference type="Gene3D" id="2.60.120.200">
    <property type="match status" value="1"/>
</dbReference>
<keyword evidence="1" id="KW-1133">Transmembrane helix</keyword>
<feature type="transmembrane region" description="Helical" evidence="1">
    <location>
        <begin position="543"/>
        <end position="562"/>
    </location>
</feature>
<keyword evidence="3" id="KW-1185">Reference proteome</keyword>